<dbReference type="OrthoDB" id="1222677at2759"/>
<dbReference type="FunCoup" id="A0A2P5FPX9">
    <property type="interactions" value="49"/>
</dbReference>
<dbReference type="InterPro" id="IPR040404">
    <property type="entry name" value="Phylloplanin-like"/>
</dbReference>
<dbReference type="InParanoid" id="A0A2P5FPX9"/>
<gene>
    <name evidence="2" type="ORF">TorRG33x02_042770</name>
</gene>
<feature type="region of interest" description="Disordered" evidence="1">
    <location>
        <begin position="1"/>
        <end position="25"/>
    </location>
</feature>
<proteinExistence type="predicted"/>
<organism evidence="2 3">
    <name type="scientific">Trema orientale</name>
    <name type="common">Charcoal tree</name>
    <name type="synonym">Celtis orientalis</name>
    <dbReference type="NCBI Taxonomy" id="63057"/>
    <lineage>
        <taxon>Eukaryota</taxon>
        <taxon>Viridiplantae</taxon>
        <taxon>Streptophyta</taxon>
        <taxon>Embryophyta</taxon>
        <taxon>Tracheophyta</taxon>
        <taxon>Spermatophyta</taxon>
        <taxon>Magnoliopsida</taxon>
        <taxon>eudicotyledons</taxon>
        <taxon>Gunneridae</taxon>
        <taxon>Pentapetalae</taxon>
        <taxon>rosids</taxon>
        <taxon>fabids</taxon>
        <taxon>Rosales</taxon>
        <taxon>Cannabaceae</taxon>
        <taxon>Trema</taxon>
    </lineage>
</organism>
<comment type="caution">
    <text evidence="2">The sequence shown here is derived from an EMBL/GenBank/DDBJ whole genome shotgun (WGS) entry which is preliminary data.</text>
</comment>
<protein>
    <recommendedName>
        <fullName evidence="4">Pollen Ole e 1 allergen and extensin family protein</fullName>
    </recommendedName>
</protein>
<dbReference type="AlphaFoldDB" id="A0A2P5FPX9"/>
<evidence type="ECO:0000313" key="3">
    <source>
        <dbReference type="Proteomes" id="UP000237000"/>
    </source>
</evidence>
<dbReference type="PANTHER" id="PTHR34458">
    <property type="entry name" value="POLLEN OLE E 1 ALLERGEN AND EXTENSIN FAMILY PROTEIN-RELATED"/>
    <property type="match status" value="1"/>
</dbReference>
<name>A0A2P5FPX9_TREOI</name>
<evidence type="ECO:0000313" key="2">
    <source>
        <dbReference type="EMBL" id="PON99859.1"/>
    </source>
</evidence>
<dbReference type="Proteomes" id="UP000237000">
    <property type="component" value="Unassembled WGS sequence"/>
</dbReference>
<dbReference type="PANTHER" id="PTHR34458:SF11">
    <property type="entry name" value="MD-2-RELATED LIPID-RECOGNITION DOMAIN-CONTAINING PROTEIN"/>
    <property type="match status" value="1"/>
</dbReference>
<reference evidence="3" key="1">
    <citation type="submission" date="2016-06" db="EMBL/GenBank/DDBJ databases">
        <title>Parallel loss of symbiosis genes in relatives of nitrogen-fixing non-legume Parasponia.</title>
        <authorList>
            <person name="Van Velzen R."/>
            <person name="Holmer R."/>
            <person name="Bu F."/>
            <person name="Rutten L."/>
            <person name="Van Zeijl A."/>
            <person name="Liu W."/>
            <person name="Santuari L."/>
            <person name="Cao Q."/>
            <person name="Sharma T."/>
            <person name="Shen D."/>
            <person name="Roswanjaya Y."/>
            <person name="Wardhani T."/>
            <person name="Kalhor M.S."/>
            <person name="Jansen J."/>
            <person name="Van den Hoogen J."/>
            <person name="Gungor B."/>
            <person name="Hartog M."/>
            <person name="Hontelez J."/>
            <person name="Verver J."/>
            <person name="Yang W.-C."/>
            <person name="Schijlen E."/>
            <person name="Repin R."/>
            <person name="Schilthuizen M."/>
            <person name="Schranz E."/>
            <person name="Heidstra R."/>
            <person name="Miyata K."/>
            <person name="Fedorova E."/>
            <person name="Kohlen W."/>
            <person name="Bisseling T."/>
            <person name="Smit S."/>
            <person name="Geurts R."/>
        </authorList>
    </citation>
    <scope>NUCLEOTIDE SEQUENCE [LARGE SCALE GENOMIC DNA]</scope>
    <source>
        <strain evidence="3">cv. RG33-2</strain>
    </source>
</reference>
<dbReference type="EMBL" id="JXTC01000016">
    <property type="protein sequence ID" value="PON99859.1"/>
    <property type="molecule type" value="Genomic_DNA"/>
</dbReference>
<evidence type="ECO:0000256" key="1">
    <source>
        <dbReference type="SAM" id="MobiDB-lite"/>
    </source>
</evidence>
<keyword evidence="3" id="KW-1185">Reference proteome</keyword>
<accession>A0A2P5FPX9</accession>
<evidence type="ECO:0008006" key="4">
    <source>
        <dbReference type="Google" id="ProtNLM"/>
    </source>
</evidence>
<sequence>MSWVAHSVLPNHKPPADAPSHSNNDPLARVRIAGVLRCRVAPRNPPIIEPLVAGVNVVLSCDGGSTVIADTVTNTDGFFEVVVDSASSILFGGSNTSNCKIKPRLPIAGCSVSVPTGVVSDPLGDHQTIIDKLFGNNVISNANDHVVDTGKSYYDPSTVHDDHVVHNQDHN</sequence>